<dbReference type="Proteomes" id="UP001501084">
    <property type="component" value="Unassembled WGS sequence"/>
</dbReference>
<proteinExistence type="predicted"/>
<evidence type="ECO:0008006" key="4">
    <source>
        <dbReference type="Google" id="ProtNLM"/>
    </source>
</evidence>
<organism evidence="2 3">
    <name type="scientific">Leucobacter alluvii</name>
    <dbReference type="NCBI Taxonomy" id="340321"/>
    <lineage>
        <taxon>Bacteria</taxon>
        <taxon>Bacillati</taxon>
        <taxon>Actinomycetota</taxon>
        <taxon>Actinomycetes</taxon>
        <taxon>Micrococcales</taxon>
        <taxon>Microbacteriaceae</taxon>
        <taxon>Leucobacter</taxon>
    </lineage>
</organism>
<evidence type="ECO:0000313" key="3">
    <source>
        <dbReference type="Proteomes" id="UP001501084"/>
    </source>
</evidence>
<gene>
    <name evidence="2" type="ORF">GCM10009786_13020</name>
</gene>
<dbReference type="RefSeq" id="WP_346057791.1">
    <property type="nucleotide sequence ID" value="NZ_BAAAOP010000005.1"/>
</dbReference>
<reference evidence="2 3" key="1">
    <citation type="journal article" date="2019" name="Int. J. Syst. Evol. Microbiol.">
        <title>The Global Catalogue of Microorganisms (GCM) 10K type strain sequencing project: providing services to taxonomists for standard genome sequencing and annotation.</title>
        <authorList>
            <consortium name="The Broad Institute Genomics Platform"/>
            <consortium name="The Broad Institute Genome Sequencing Center for Infectious Disease"/>
            <person name="Wu L."/>
            <person name="Ma J."/>
        </authorList>
    </citation>
    <scope>NUCLEOTIDE SEQUENCE [LARGE SCALE GENOMIC DNA]</scope>
    <source>
        <strain evidence="2 3">JCM 14919</strain>
    </source>
</reference>
<feature type="region of interest" description="Disordered" evidence="1">
    <location>
        <begin position="60"/>
        <end position="103"/>
    </location>
</feature>
<name>A0ABN3B5T6_9MICO</name>
<accession>A0ABN3B5T6</accession>
<comment type="caution">
    <text evidence="2">The sequence shown here is derived from an EMBL/GenBank/DDBJ whole genome shotgun (WGS) entry which is preliminary data.</text>
</comment>
<protein>
    <recommendedName>
        <fullName evidence="4">Type IV secretion protein Rhs</fullName>
    </recommendedName>
</protein>
<sequence length="103" mass="11771">MRERKRRLWHATPWDGQPGFWAAWRRFFYQFEGTAQLGDPNEPAYVPPANPKCPICRHPMSDHQFDRGGPGKPTYVKCPKGGSAVQSEPLEHPDESTNRQGSH</sequence>
<keyword evidence="3" id="KW-1185">Reference proteome</keyword>
<evidence type="ECO:0000256" key="1">
    <source>
        <dbReference type="SAM" id="MobiDB-lite"/>
    </source>
</evidence>
<evidence type="ECO:0000313" key="2">
    <source>
        <dbReference type="EMBL" id="GAA2187557.1"/>
    </source>
</evidence>
<dbReference type="EMBL" id="BAAAOP010000005">
    <property type="protein sequence ID" value="GAA2187557.1"/>
    <property type="molecule type" value="Genomic_DNA"/>
</dbReference>